<feature type="domain" description="tRNA/rRNA methyltransferase SpoU type" evidence="3">
    <location>
        <begin position="123"/>
        <end position="261"/>
    </location>
</feature>
<dbReference type="PANTHER" id="PTHR43191:SF2">
    <property type="entry name" value="RRNA METHYLTRANSFERASE 3, MITOCHONDRIAL"/>
    <property type="match status" value="1"/>
</dbReference>
<dbReference type="Gene3D" id="3.40.1280.10">
    <property type="match status" value="1"/>
</dbReference>
<reference evidence="5 6" key="1">
    <citation type="submission" date="2019-06" db="EMBL/GenBank/DDBJ databases">
        <title>Sequencing the genomes of 1000 actinobacteria strains.</title>
        <authorList>
            <person name="Klenk H.-P."/>
        </authorList>
    </citation>
    <scope>NUCLEOTIDE SEQUENCE [LARGE SCALE GENOMIC DNA]</scope>
    <source>
        <strain evidence="5 6">DSM 45928</strain>
    </source>
</reference>
<evidence type="ECO:0000313" key="6">
    <source>
        <dbReference type="Proteomes" id="UP000317043"/>
    </source>
</evidence>
<evidence type="ECO:0000256" key="1">
    <source>
        <dbReference type="ARBA" id="ARBA00022603"/>
    </source>
</evidence>
<dbReference type="InterPro" id="IPR051259">
    <property type="entry name" value="rRNA_Methyltransferase"/>
</dbReference>
<comment type="caution">
    <text evidence="5">The sequence shown here is derived from an EMBL/GenBank/DDBJ whole genome shotgun (WGS) entry which is preliminary data.</text>
</comment>
<evidence type="ECO:0000259" key="3">
    <source>
        <dbReference type="Pfam" id="PF00588"/>
    </source>
</evidence>
<dbReference type="InterPro" id="IPR029064">
    <property type="entry name" value="Ribosomal_eL30-like_sf"/>
</dbReference>
<feature type="domain" description="SpoU L30e-like N-terminal" evidence="4">
    <location>
        <begin position="13"/>
        <end position="102"/>
    </location>
</feature>
<dbReference type="EMBL" id="VFOW01000001">
    <property type="protein sequence ID" value="TQL76847.1"/>
    <property type="molecule type" value="Genomic_DNA"/>
</dbReference>
<sequence length="275" mass="29365">MSAGGAIRVTSRNARFQQWQALLGNRNKRQRLQEFVVQGVRPINCARAYGWQFTSLLYNAETRLSNWARQTLEEVDAEKVAMAAELLAELGDKSESAPELVAVVRMPADDLDRLDLGPDFLGVVFDRPANPGNIGTLLRSADAFGAGALVTTGHAADAYDPRAIRASTGSVFAMPVIRADTAGQVAERLAAAGVHVVGTDEHAETDIGDVDFALPTAIVVGNETAGLSRQWRESVDTMVRIPMGGAASSLNAATAGSIVLYEASRQRLRASTSDR</sequence>
<keyword evidence="2 5" id="KW-0808">Transferase</keyword>
<dbReference type="Pfam" id="PF00588">
    <property type="entry name" value="SpoU_methylase"/>
    <property type="match status" value="1"/>
</dbReference>
<keyword evidence="6" id="KW-1185">Reference proteome</keyword>
<name>A0A543AW85_9ACTN</name>
<dbReference type="InterPro" id="IPR029028">
    <property type="entry name" value="Alpha/beta_knot_MTases"/>
</dbReference>
<keyword evidence="1 5" id="KW-0489">Methyltransferase</keyword>
<dbReference type="GO" id="GO:0006396">
    <property type="term" value="P:RNA processing"/>
    <property type="evidence" value="ECO:0007669"/>
    <property type="project" value="InterPro"/>
</dbReference>
<dbReference type="SUPFAM" id="SSF55315">
    <property type="entry name" value="L30e-like"/>
    <property type="match status" value="1"/>
</dbReference>
<dbReference type="InterPro" id="IPR029026">
    <property type="entry name" value="tRNA_m1G_MTases_N"/>
</dbReference>
<dbReference type="Gene3D" id="3.30.1330.30">
    <property type="match status" value="1"/>
</dbReference>
<evidence type="ECO:0000259" key="4">
    <source>
        <dbReference type="Pfam" id="PF22655"/>
    </source>
</evidence>
<dbReference type="InterPro" id="IPR054578">
    <property type="entry name" value="SpoU_sub_bind-like_N"/>
</dbReference>
<evidence type="ECO:0000256" key="2">
    <source>
        <dbReference type="ARBA" id="ARBA00022679"/>
    </source>
</evidence>
<dbReference type="GO" id="GO:0032259">
    <property type="term" value="P:methylation"/>
    <property type="evidence" value="ECO:0007669"/>
    <property type="project" value="UniProtKB-KW"/>
</dbReference>
<dbReference type="Proteomes" id="UP000317043">
    <property type="component" value="Unassembled WGS sequence"/>
</dbReference>
<gene>
    <name evidence="5" type="ORF">FB566_2389</name>
</gene>
<accession>A0A543AW85</accession>
<proteinExistence type="predicted"/>
<dbReference type="SUPFAM" id="SSF75217">
    <property type="entry name" value="alpha/beta knot"/>
    <property type="match status" value="1"/>
</dbReference>
<dbReference type="Pfam" id="PF22655">
    <property type="entry name" value="SpoU_sub_bind_like"/>
    <property type="match status" value="1"/>
</dbReference>
<dbReference type="PANTHER" id="PTHR43191">
    <property type="entry name" value="RRNA METHYLTRANSFERASE 3"/>
    <property type="match status" value="1"/>
</dbReference>
<dbReference type="AlphaFoldDB" id="A0A543AW85"/>
<dbReference type="GO" id="GO:0003723">
    <property type="term" value="F:RNA binding"/>
    <property type="evidence" value="ECO:0007669"/>
    <property type="project" value="InterPro"/>
</dbReference>
<dbReference type="GO" id="GO:0008173">
    <property type="term" value="F:RNA methyltransferase activity"/>
    <property type="evidence" value="ECO:0007669"/>
    <property type="project" value="InterPro"/>
</dbReference>
<protein>
    <submittedName>
        <fullName evidence="5">TrmH family RNA methyltransferase</fullName>
    </submittedName>
</protein>
<organism evidence="5 6">
    <name type="scientific">Stackebrandtia endophytica</name>
    <dbReference type="NCBI Taxonomy" id="1496996"/>
    <lineage>
        <taxon>Bacteria</taxon>
        <taxon>Bacillati</taxon>
        <taxon>Actinomycetota</taxon>
        <taxon>Actinomycetes</taxon>
        <taxon>Glycomycetales</taxon>
        <taxon>Glycomycetaceae</taxon>
        <taxon>Stackebrandtia</taxon>
    </lineage>
</organism>
<evidence type="ECO:0000313" key="5">
    <source>
        <dbReference type="EMBL" id="TQL76847.1"/>
    </source>
</evidence>
<dbReference type="InterPro" id="IPR001537">
    <property type="entry name" value="SpoU_MeTrfase"/>
</dbReference>
<dbReference type="InParanoid" id="A0A543AW85"/>